<evidence type="ECO:0000256" key="1">
    <source>
        <dbReference type="SAM" id="MobiDB-lite"/>
    </source>
</evidence>
<sequence>MGASSSRGRSNQGQGHKYDGKWEELTLPSPAAQATFKWRIDGFSSLLDKDEGWTYSRVFEIMGLSWYLKLNPRDRNNGGMKEYVSLMLELSRTSVRSDAVIEASFRFLIYDQSYGKHHENQVSHSFQTASTSSGTSCIVPLRTMKKRSSGFLVNDSCVFGVEFIKVVSAKVNFKSETLFIQKMNNIFSDPAVYTWDIEDFFTLKNPSYSPAFEIGGHKCFIGIYPSGLDNGRNYLCLYLKITRMDMLDQNSADLVEVNLSIKDQETGKHRKLTGRCQFSKKSTCWGWSKFMSLEDFKDTSKGYLVKTKCCIEAQVAIVGSSKMD</sequence>
<gene>
    <name evidence="4" type="primary">LOC100841349</name>
    <name evidence="3" type="ORF">BRADI_3g28875v3</name>
</gene>
<name>I1I4Q7_BRADI</name>
<dbReference type="EnsemblPlants" id="KQJ97111">
    <property type="protein sequence ID" value="KQJ97111"/>
    <property type="gene ID" value="BRADI_3g28875v3"/>
</dbReference>
<dbReference type="PANTHER" id="PTHR46162:SF7">
    <property type="entry name" value="MATH DOMAIN CONTAINING PROTEIN"/>
    <property type="match status" value="1"/>
</dbReference>
<evidence type="ECO:0000313" key="3">
    <source>
        <dbReference type="EMBL" id="KQJ97111.1"/>
    </source>
</evidence>
<dbReference type="STRING" id="15368.I1I4Q7"/>
<proteinExistence type="predicted"/>
<feature type="domain" description="MATH" evidence="2">
    <location>
        <begin position="190"/>
        <end position="315"/>
    </location>
</feature>
<dbReference type="SMART" id="SM00061">
    <property type="entry name" value="MATH"/>
    <property type="match status" value="2"/>
</dbReference>
<dbReference type="eggNOG" id="KOG1987">
    <property type="taxonomic scope" value="Eukaryota"/>
</dbReference>
<reference evidence="4" key="3">
    <citation type="submission" date="2018-08" db="UniProtKB">
        <authorList>
            <consortium name="EnsemblPlants"/>
        </authorList>
    </citation>
    <scope>IDENTIFICATION</scope>
    <source>
        <strain evidence="4">cv. Bd21</strain>
    </source>
</reference>
<organism evidence="3">
    <name type="scientific">Brachypodium distachyon</name>
    <name type="common">Purple false brome</name>
    <name type="synonym">Trachynia distachya</name>
    <dbReference type="NCBI Taxonomy" id="15368"/>
    <lineage>
        <taxon>Eukaryota</taxon>
        <taxon>Viridiplantae</taxon>
        <taxon>Streptophyta</taxon>
        <taxon>Embryophyta</taxon>
        <taxon>Tracheophyta</taxon>
        <taxon>Spermatophyta</taxon>
        <taxon>Magnoliopsida</taxon>
        <taxon>Liliopsida</taxon>
        <taxon>Poales</taxon>
        <taxon>Poaceae</taxon>
        <taxon>BOP clade</taxon>
        <taxon>Pooideae</taxon>
        <taxon>Stipodae</taxon>
        <taxon>Brachypodieae</taxon>
        <taxon>Brachypodium</taxon>
    </lineage>
</organism>
<keyword evidence="5" id="KW-1185">Reference proteome</keyword>
<evidence type="ECO:0000313" key="4">
    <source>
        <dbReference type="EnsemblPlants" id="KQJ97111"/>
    </source>
</evidence>
<dbReference type="GeneID" id="100841349"/>
<dbReference type="EMBL" id="CM000882">
    <property type="protein sequence ID" value="KQJ97111.1"/>
    <property type="molecule type" value="Genomic_DNA"/>
</dbReference>
<feature type="region of interest" description="Disordered" evidence="1">
    <location>
        <begin position="1"/>
        <end position="20"/>
    </location>
</feature>
<dbReference type="PROSITE" id="PS50144">
    <property type="entry name" value="MATH"/>
    <property type="match status" value="2"/>
</dbReference>
<dbReference type="AlphaFoldDB" id="I1I4Q7"/>
<dbReference type="CDD" id="cd00121">
    <property type="entry name" value="MATH"/>
    <property type="match status" value="2"/>
</dbReference>
<dbReference type="SUPFAM" id="SSF49599">
    <property type="entry name" value="TRAF domain-like"/>
    <property type="match status" value="2"/>
</dbReference>
<protein>
    <recommendedName>
        <fullName evidence="2">MATH domain-containing protein</fullName>
    </recommendedName>
</protein>
<feature type="compositionally biased region" description="Low complexity" evidence="1">
    <location>
        <begin position="1"/>
        <end position="15"/>
    </location>
</feature>
<feature type="domain" description="MATH" evidence="2">
    <location>
        <begin position="33"/>
        <end position="163"/>
    </location>
</feature>
<dbReference type="OMA" id="PINHWIN"/>
<dbReference type="ExpressionAtlas" id="I1I4Q7">
    <property type="expression patterns" value="baseline and differential"/>
</dbReference>
<dbReference type="OrthoDB" id="1883087at2759"/>
<dbReference type="RefSeq" id="XP_003574063.1">
    <property type="nucleotide sequence ID" value="XM_003574015.4"/>
</dbReference>
<accession>I1I4Q7</accession>
<dbReference type="KEGG" id="bdi:100841349"/>
<dbReference type="InterPro" id="IPR002083">
    <property type="entry name" value="MATH/TRAF_dom"/>
</dbReference>
<dbReference type="Gene3D" id="2.60.210.10">
    <property type="entry name" value="Apoptosis, Tumor Necrosis Factor Receptor Associated Protein 2, Chain A"/>
    <property type="match status" value="2"/>
</dbReference>
<reference evidence="3" key="2">
    <citation type="submission" date="2017-06" db="EMBL/GenBank/DDBJ databases">
        <title>WGS assembly of Brachypodium distachyon.</title>
        <authorList>
            <consortium name="The International Brachypodium Initiative"/>
            <person name="Lucas S."/>
            <person name="Harmon-Smith M."/>
            <person name="Lail K."/>
            <person name="Tice H."/>
            <person name="Grimwood J."/>
            <person name="Bruce D."/>
            <person name="Barry K."/>
            <person name="Shu S."/>
            <person name="Lindquist E."/>
            <person name="Wang M."/>
            <person name="Pitluck S."/>
            <person name="Vogel J.P."/>
            <person name="Garvin D.F."/>
            <person name="Mockler T.C."/>
            <person name="Schmutz J."/>
            <person name="Rokhsar D."/>
            <person name="Bevan M.W."/>
        </authorList>
    </citation>
    <scope>NUCLEOTIDE SEQUENCE</scope>
    <source>
        <strain evidence="3">Bd21</strain>
    </source>
</reference>
<dbReference type="InterPro" id="IPR008974">
    <property type="entry name" value="TRAF-like"/>
</dbReference>
<dbReference type="Pfam" id="PF22486">
    <property type="entry name" value="MATH_2"/>
    <property type="match status" value="2"/>
</dbReference>
<dbReference type="Gramene" id="KQJ97111">
    <property type="protein sequence ID" value="KQJ97111"/>
    <property type="gene ID" value="BRADI_3g28875v3"/>
</dbReference>
<evidence type="ECO:0000313" key="5">
    <source>
        <dbReference type="Proteomes" id="UP000008810"/>
    </source>
</evidence>
<reference evidence="3 4" key="1">
    <citation type="journal article" date="2010" name="Nature">
        <title>Genome sequencing and analysis of the model grass Brachypodium distachyon.</title>
        <authorList>
            <consortium name="International Brachypodium Initiative"/>
        </authorList>
    </citation>
    <scope>NUCLEOTIDE SEQUENCE [LARGE SCALE GENOMIC DNA]</scope>
    <source>
        <strain evidence="3 4">Bd21</strain>
    </source>
</reference>
<dbReference type="Proteomes" id="UP000008810">
    <property type="component" value="Chromosome 3"/>
</dbReference>
<dbReference type="PANTHER" id="PTHR46162">
    <property type="entry name" value="TRAF-LIKE FAMILY PROTEIN"/>
    <property type="match status" value="1"/>
</dbReference>
<evidence type="ECO:0000259" key="2">
    <source>
        <dbReference type="PROSITE" id="PS50144"/>
    </source>
</evidence>